<evidence type="ECO:0000313" key="11">
    <source>
        <dbReference type="Proteomes" id="UP000565441"/>
    </source>
</evidence>
<sequence length="230" mass="25179">MMSLLLIALLALAVPLVDADPTQLRLFHRLYHPAAAHAQFSERGSVLVAGNNSFSFQPSPSFSQDLFAFAEAFHTVKDKNLLLYQVALERDADTAISSVKACHLHQATSESIYIHALDTHNPKPHALDYFVSPIPHDGACPKSRSKKSTKHAFQPPSFESFASVKSTVILKSSHFPPLPQLATPPPISPEGEPIVPVPEKSFLQKYWMYIAGFLVVTILTGGGEEGKPKK</sequence>
<comment type="caution">
    <text evidence="10">The sequence shown here is derived from an EMBL/GenBank/DDBJ whole genome shotgun (WGS) entry which is preliminary data.</text>
</comment>
<dbReference type="GO" id="GO:0005789">
    <property type="term" value="C:endoplasmic reticulum membrane"/>
    <property type="evidence" value="ECO:0007669"/>
    <property type="project" value="UniProtKB-SubCell"/>
</dbReference>
<keyword evidence="7" id="KW-1133">Transmembrane helix</keyword>
<evidence type="ECO:0000256" key="2">
    <source>
        <dbReference type="ARBA" id="ARBA00007695"/>
    </source>
</evidence>
<dbReference type="PANTHER" id="PTHR21397:SF4">
    <property type="entry name" value="ER MEMBRANE PROTEIN COMPLEX SUBUNIT 10"/>
    <property type="match status" value="1"/>
</dbReference>
<proteinExistence type="inferred from homology"/>
<evidence type="ECO:0000256" key="1">
    <source>
        <dbReference type="ARBA" id="ARBA00004115"/>
    </source>
</evidence>
<evidence type="ECO:0000256" key="6">
    <source>
        <dbReference type="ARBA" id="ARBA00022824"/>
    </source>
</evidence>
<protein>
    <recommendedName>
        <fullName evidence="3">ER membrane protein complex subunit 10</fullName>
    </recommendedName>
</protein>
<comment type="subcellular location">
    <subcellularLocation>
        <location evidence="1">Endoplasmic reticulum membrane</location>
        <topology evidence="1">Single-pass type I membrane protein</topology>
    </subcellularLocation>
</comment>
<keyword evidence="4" id="KW-0812">Transmembrane</keyword>
<dbReference type="Proteomes" id="UP000565441">
    <property type="component" value="Unassembled WGS sequence"/>
</dbReference>
<keyword evidence="11" id="KW-1185">Reference proteome</keyword>
<evidence type="ECO:0000256" key="7">
    <source>
        <dbReference type="ARBA" id="ARBA00022989"/>
    </source>
</evidence>
<dbReference type="AlphaFoldDB" id="A0A8H5HQY6"/>
<keyword evidence="5 9" id="KW-0732">Signal</keyword>
<dbReference type="Pfam" id="PF21203">
    <property type="entry name" value="ECM10"/>
    <property type="match status" value="1"/>
</dbReference>
<keyword evidence="6" id="KW-0256">Endoplasmic reticulum</keyword>
<evidence type="ECO:0000256" key="4">
    <source>
        <dbReference type="ARBA" id="ARBA00022692"/>
    </source>
</evidence>
<evidence type="ECO:0000256" key="5">
    <source>
        <dbReference type="ARBA" id="ARBA00022729"/>
    </source>
</evidence>
<evidence type="ECO:0000256" key="9">
    <source>
        <dbReference type="SAM" id="SignalP"/>
    </source>
</evidence>
<feature type="chain" id="PRO_5034636880" description="ER membrane protein complex subunit 10" evidence="9">
    <location>
        <begin position="20"/>
        <end position="230"/>
    </location>
</feature>
<evidence type="ECO:0000256" key="8">
    <source>
        <dbReference type="ARBA" id="ARBA00023136"/>
    </source>
</evidence>
<reference evidence="10 11" key="1">
    <citation type="journal article" date="2020" name="ISME J.">
        <title>Uncovering the hidden diversity of litter-decomposition mechanisms in mushroom-forming fungi.</title>
        <authorList>
            <person name="Floudas D."/>
            <person name="Bentzer J."/>
            <person name="Ahren D."/>
            <person name="Johansson T."/>
            <person name="Persson P."/>
            <person name="Tunlid A."/>
        </authorList>
    </citation>
    <scope>NUCLEOTIDE SEQUENCE [LARGE SCALE GENOMIC DNA]</scope>
    <source>
        <strain evidence="10 11">CBS 661.87</strain>
    </source>
</reference>
<gene>
    <name evidence="10" type="ORF">D9615_000525</name>
</gene>
<feature type="signal peptide" evidence="9">
    <location>
        <begin position="1"/>
        <end position="19"/>
    </location>
</feature>
<comment type="similarity">
    <text evidence="2">Belongs to the EMC10 family.</text>
</comment>
<dbReference type="CDD" id="cd22209">
    <property type="entry name" value="EMC10"/>
    <property type="match status" value="1"/>
</dbReference>
<evidence type="ECO:0000313" key="10">
    <source>
        <dbReference type="EMBL" id="KAF5387976.1"/>
    </source>
</evidence>
<dbReference type="OrthoDB" id="1894652at2759"/>
<organism evidence="10 11">
    <name type="scientific">Tricholomella constricta</name>
    <dbReference type="NCBI Taxonomy" id="117010"/>
    <lineage>
        <taxon>Eukaryota</taxon>
        <taxon>Fungi</taxon>
        <taxon>Dikarya</taxon>
        <taxon>Basidiomycota</taxon>
        <taxon>Agaricomycotina</taxon>
        <taxon>Agaricomycetes</taxon>
        <taxon>Agaricomycetidae</taxon>
        <taxon>Agaricales</taxon>
        <taxon>Tricholomatineae</taxon>
        <taxon>Lyophyllaceae</taxon>
        <taxon>Tricholomella</taxon>
    </lineage>
</organism>
<name>A0A8H5HQY6_9AGAR</name>
<dbReference type="EMBL" id="JAACJP010000001">
    <property type="protein sequence ID" value="KAF5387976.1"/>
    <property type="molecule type" value="Genomic_DNA"/>
</dbReference>
<accession>A0A8H5HQY6</accession>
<dbReference type="PANTHER" id="PTHR21397">
    <property type="entry name" value="CHROMATIN COMPLEXES SUBUNIT BAP18-RELATED"/>
    <property type="match status" value="1"/>
</dbReference>
<keyword evidence="8" id="KW-0472">Membrane</keyword>
<evidence type="ECO:0000256" key="3">
    <source>
        <dbReference type="ARBA" id="ARBA00020105"/>
    </source>
</evidence>